<dbReference type="InterPro" id="IPR004183">
    <property type="entry name" value="Xdiol_dOase_suB"/>
</dbReference>
<evidence type="ECO:0000256" key="1">
    <source>
        <dbReference type="ARBA" id="ARBA00023002"/>
    </source>
</evidence>
<comment type="caution">
    <text evidence="3">The sequence shown here is derived from an EMBL/GenBank/DDBJ whole genome shotgun (WGS) entry which is preliminary data.</text>
</comment>
<dbReference type="InterPro" id="IPR011984">
    <property type="entry name" value="HPCD"/>
</dbReference>
<feature type="domain" description="Extradiol ring-cleavage dioxygenase class III enzyme subunit B" evidence="2">
    <location>
        <begin position="7"/>
        <end position="279"/>
    </location>
</feature>
<evidence type="ECO:0000313" key="3">
    <source>
        <dbReference type="EMBL" id="MDZ5457337.1"/>
    </source>
</evidence>
<keyword evidence="4" id="KW-1185">Reference proteome</keyword>
<reference evidence="3 4" key="1">
    <citation type="submission" date="2023-11" db="EMBL/GenBank/DDBJ databases">
        <title>Draft genome of Azohydromonas lata strain H1 (DSM1123), a polyhydroxyalkanoate producer.</title>
        <authorList>
            <person name="Traversa D."/>
            <person name="D'Addabbo P."/>
            <person name="Pazzani C."/>
            <person name="Manzari C."/>
            <person name="Chiara M."/>
            <person name="Scrascia M."/>
        </authorList>
    </citation>
    <scope>NUCLEOTIDE SEQUENCE [LARGE SCALE GENOMIC DNA]</scope>
    <source>
        <strain evidence="3 4">H1</strain>
    </source>
</reference>
<accession>A0ABU5IE05</accession>
<sequence length="282" mass="30974">MGQLVFAAKVTHIPRMVLSELPGPLHGCRDDAIHGLQDIGQRIVDSGADTVVILDTHWLSNAAYHVNACADFQGVFTSNEFPTQIEALEYDHAGNPSLAKALAAQATERGVLTIAHENRNLGLEYGTLVPMHFMKLRRRVKVVSVSGWLAYSTIDESRRVGAAFREAIEAGDGKVALVASGSLSHRIHDNAVVFDRPYETSDEFFRQCDLRALDLWQQGRWTEFNAMLPTYARACYGEGWMHDTAMLLGALGGDDYQGKAEIVTPYFLASGTGQVNAVLPLR</sequence>
<dbReference type="CDD" id="cd07370">
    <property type="entry name" value="HPCD"/>
    <property type="match status" value="1"/>
</dbReference>
<dbReference type="Gene3D" id="3.40.830.10">
    <property type="entry name" value="LigB-like"/>
    <property type="match status" value="1"/>
</dbReference>
<gene>
    <name evidence="3" type="primary">hpaD</name>
    <name evidence="3" type="ORF">SM757_12225</name>
</gene>
<dbReference type="RefSeq" id="WP_322465659.1">
    <property type="nucleotide sequence ID" value="NZ_JAXOJX010000017.1"/>
</dbReference>
<keyword evidence="1 3" id="KW-0560">Oxidoreductase</keyword>
<evidence type="ECO:0000313" key="4">
    <source>
        <dbReference type="Proteomes" id="UP001293718"/>
    </source>
</evidence>
<protein>
    <submittedName>
        <fullName evidence="3">3,4-dihydroxyphenylacetate 2,3-dioxygenase</fullName>
        <ecNumber evidence="3">1.13.11.15</ecNumber>
    </submittedName>
</protein>
<dbReference type="GO" id="GO:0008687">
    <property type="term" value="F:3,4-dihydroxyphenylacetate 2,3-dioxygenase activity"/>
    <property type="evidence" value="ECO:0007669"/>
    <property type="project" value="UniProtKB-EC"/>
</dbReference>
<evidence type="ECO:0000259" key="2">
    <source>
        <dbReference type="Pfam" id="PF02900"/>
    </source>
</evidence>
<dbReference type="SUPFAM" id="SSF53213">
    <property type="entry name" value="LigB-like"/>
    <property type="match status" value="1"/>
</dbReference>
<proteinExistence type="predicted"/>
<name>A0ABU5IE05_9BURK</name>
<dbReference type="PANTHER" id="PTHR30096">
    <property type="entry name" value="4,5-DOPA DIOXYGENASE EXTRADIOL-LIKE PROTEIN"/>
    <property type="match status" value="1"/>
</dbReference>
<dbReference type="Proteomes" id="UP001293718">
    <property type="component" value="Unassembled WGS sequence"/>
</dbReference>
<dbReference type="EC" id="1.13.11.15" evidence="3"/>
<organism evidence="3 4">
    <name type="scientific">Azohydromonas lata</name>
    <dbReference type="NCBI Taxonomy" id="45677"/>
    <lineage>
        <taxon>Bacteria</taxon>
        <taxon>Pseudomonadati</taxon>
        <taxon>Pseudomonadota</taxon>
        <taxon>Betaproteobacteria</taxon>
        <taxon>Burkholderiales</taxon>
        <taxon>Sphaerotilaceae</taxon>
        <taxon>Azohydromonas</taxon>
    </lineage>
</organism>
<dbReference type="PANTHER" id="PTHR30096:SF9">
    <property type="entry name" value="4-HYDROXYPHENYLACETATE CATABOLISM PROTEIN"/>
    <property type="match status" value="1"/>
</dbReference>
<dbReference type="Pfam" id="PF02900">
    <property type="entry name" value="LigB"/>
    <property type="match status" value="1"/>
</dbReference>
<dbReference type="EMBL" id="JAXOJX010000017">
    <property type="protein sequence ID" value="MDZ5457337.1"/>
    <property type="molecule type" value="Genomic_DNA"/>
</dbReference>
<dbReference type="NCBIfam" id="TIGR02298">
    <property type="entry name" value="HpaD_Fe"/>
    <property type="match status" value="1"/>
</dbReference>